<dbReference type="EMBL" id="NWUF01000005">
    <property type="protein sequence ID" value="PCE42959.1"/>
    <property type="molecule type" value="Genomic_DNA"/>
</dbReference>
<dbReference type="SUPFAM" id="SSF51430">
    <property type="entry name" value="NAD(P)-linked oxidoreductase"/>
    <property type="match status" value="1"/>
</dbReference>
<dbReference type="InterPro" id="IPR023210">
    <property type="entry name" value="NADP_OxRdtase_dom"/>
</dbReference>
<dbReference type="GO" id="GO:0016491">
    <property type="term" value="F:oxidoreductase activity"/>
    <property type="evidence" value="ECO:0007669"/>
    <property type="project" value="UniProtKB-KW"/>
</dbReference>
<organism evidence="3 4">
    <name type="scientific">Rhizorhabdus dicambivorans</name>
    <dbReference type="NCBI Taxonomy" id="1850238"/>
    <lineage>
        <taxon>Bacteria</taxon>
        <taxon>Pseudomonadati</taxon>
        <taxon>Pseudomonadota</taxon>
        <taxon>Alphaproteobacteria</taxon>
        <taxon>Sphingomonadales</taxon>
        <taxon>Sphingomonadaceae</taxon>
        <taxon>Rhizorhabdus</taxon>
    </lineage>
</organism>
<dbReference type="KEGG" id="rdi:CMV14_16750"/>
<evidence type="ECO:0000313" key="4">
    <source>
        <dbReference type="Proteomes" id="UP000218934"/>
    </source>
</evidence>
<protein>
    <submittedName>
        <fullName evidence="3">Aldo/keto reductase</fullName>
    </submittedName>
</protein>
<proteinExistence type="predicted"/>
<evidence type="ECO:0000313" key="3">
    <source>
        <dbReference type="EMBL" id="PCE42959.1"/>
    </source>
</evidence>
<dbReference type="Gene3D" id="3.20.20.100">
    <property type="entry name" value="NADP-dependent oxidoreductase domain"/>
    <property type="match status" value="1"/>
</dbReference>
<dbReference type="Proteomes" id="UP000218934">
    <property type="component" value="Unassembled WGS sequence"/>
</dbReference>
<dbReference type="InterPro" id="IPR050791">
    <property type="entry name" value="Aldo-Keto_reductase"/>
</dbReference>
<dbReference type="CDD" id="cd19076">
    <property type="entry name" value="AKR_AKR13A_13D"/>
    <property type="match status" value="1"/>
</dbReference>
<dbReference type="GO" id="GO:0005737">
    <property type="term" value="C:cytoplasm"/>
    <property type="evidence" value="ECO:0007669"/>
    <property type="project" value="TreeGrafter"/>
</dbReference>
<keyword evidence="4" id="KW-1185">Reference proteome</keyword>
<name>A0A2A4FWY4_9SPHN</name>
<sequence length="333" mass="35761">MKHRRLGPSLSVSALGIGCMPMSGNSVGNYGAADEAEAIRTIHRAIDLGVTFFDTAEAYGPIANEALLGRAVAGRRDELVLATKYSMRFDEAGTVLGGFDGSPANARRSCEAALRRFGTDHIDLFYLHRVDPDVPIEESVGGMAELVKEGKVLHLGLSEAAPETIRRAHAVHPIAALQSEYSLWEREVEDDILPVTRELGIGFVPFSPLGRGFLTGSIASRQDLGEGDYRLHNDPRYAEGNFDRNLLLLDKVRQVAARHGISPARIALAWLLAQGEDIVPIPGAKRRVTMEDSVAAIDVALSAADLAELAEAAPVGAAAGDRYLTAGMQMVRL</sequence>
<dbReference type="PANTHER" id="PTHR43625">
    <property type="entry name" value="AFLATOXIN B1 ALDEHYDE REDUCTASE"/>
    <property type="match status" value="1"/>
</dbReference>
<evidence type="ECO:0000259" key="2">
    <source>
        <dbReference type="Pfam" id="PF00248"/>
    </source>
</evidence>
<dbReference type="Pfam" id="PF00248">
    <property type="entry name" value="Aldo_ket_red"/>
    <property type="match status" value="1"/>
</dbReference>
<dbReference type="AlphaFoldDB" id="A0A2A4FWY4"/>
<dbReference type="OrthoDB" id="7181835at2"/>
<comment type="caution">
    <text evidence="3">The sequence shown here is derived from an EMBL/GenBank/DDBJ whole genome shotgun (WGS) entry which is preliminary data.</text>
</comment>
<feature type="domain" description="NADP-dependent oxidoreductase" evidence="2">
    <location>
        <begin position="15"/>
        <end position="312"/>
    </location>
</feature>
<evidence type="ECO:0000256" key="1">
    <source>
        <dbReference type="ARBA" id="ARBA00023002"/>
    </source>
</evidence>
<accession>A0A2A4FWY4</accession>
<dbReference type="InterPro" id="IPR036812">
    <property type="entry name" value="NAD(P)_OxRdtase_dom_sf"/>
</dbReference>
<gene>
    <name evidence="3" type="ORF">COO09_06535</name>
</gene>
<keyword evidence="1" id="KW-0560">Oxidoreductase</keyword>
<reference evidence="3 4" key="1">
    <citation type="submission" date="2017-09" db="EMBL/GenBank/DDBJ databases">
        <title>The Catabolism of 3,6-Dichlorosalicylic acid is Initiated by the Cytochrome P450 Monooxygenase DsmABC in Rhizorhabdus dicambivorans Ndbn-20.</title>
        <authorList>
            <person name="Na L."/>
        </authorList>
    </citation>
    <scope>NUCLEOTIDE SEQUENCE [LARGE SCALE GENOMIC DNA]</scope>
    <source>
        <strain evidence="3 4">Ndbn-20m</strain>
    </source>
</reference>
<dbReference type="RefSeq" id="WP_066968988.1">
    <property type="nucleotide sequence ID" value="NZ_CP023449.1"/>
</dbReference>
<dbReference type="PANTHER" id="PTHR43625:SF40">
    <property type="entry name" value="ALDO-KETO REDUCTASE YAKC [NADP(+)]"/>
    <property type="match status" value="1"/>
</dbReference>
<dbReference type="PROSITE" id="PS51257">
    <property type="entry name" value="PROKAR_LIPOPROTEIN"/>
    <property type="match status" value="1"/>
</dbReference>